<dbReference type="EMBL" id="DS269536">
    <property type="protein sequence ID" value="EFO85110.1"/>
    <property type="molecule type" value="Genomic_DNA"/>
</dbReference>
<dbReference type="SUPFAM" id="SSF103473">
    <property type="entry name" value="MFS general substrate transporter"/>
    <property type="match status" value="1"/>
</dbReference>
<evidence type="ECO:0000313" key="7">
    <source>
        <dbReference type="Proteomes" id="UP000008281"/>
    </source>
</evidence>
<dbReference type="PANTHER" id="PTHR23510:SF27">
    <property type="entry name" value="MFS DOMAIN-CONTAINING PROTEIN"/>
    <property type="match status" value="1"/>
</dbReference>
<dbReference type="GO" id="GO:0005765">
    <property type="term" value="C:lysosomal membrane"/>
    <property type="evidence" value="ECO:0007669"/>
    <property type="project" value="TreeGrafter"/>
</dbReference>
<feature type="transmembrane region" description="Helical" evidence="5">
    <location>
        <begin position="316"/>
        <end position="335"/>
    </location>
</feature>
<organism evidence="7">
    <name type="scientific">Caenorhabditis remanei</name>
    <name type="common">Caenorhabditis vulgaris</name>
    <dbReference type="NCBI Taxonomy" id="31234"/>
    <lineage>
        <taxon>Eukaryota</taxon>
        <taxon>Metazoa</taxon>
        <taxon>Ecdysozoa</taxon>
        <taxon>Nematoda</taxon>
        <taxon>Chromadorea</taxon>
        <taxon>Rhabditida</taxon>
        <taxon>Rhabditina</taxon>
        <taxon>Rhabditomorpha</taxon>
        <taxon>Rhabditoidea</taxon>
        <taxon>Rhabditidae</taxon>
        <taxon>Peloderinae</taxon>
        <taxon>Caenorhabditis</taxon>
    </lineage>
</organism>
<dbReference type="AlphaFoldDB" id="E3NQK0"/>
<feature type="transmembrane region" description="Helical" evidence="5">
    <location>
        <begin position="411"/>
        <end position="432"/>
    </location>
</feature>
<dbReference type="Proteomes" id="UP000008281">
    <property type="component" value="Unassembled WGS sequence"/>
</dbReference>
<evidence type="ECO:0000256" key="5">
    <source>
        <dbReference type="SAM" id="Phobius"/>
    </source>
</evidence>
<feature type="transmembrane region" description="Helical" evidence="5">
    <location>
        <begin position="369"/>
        <end position="390"/>
    </location>
</feature>
<evidence type="ECO:0000313" key="6">
    <source>
        <dbReference type="EMBL" id="EFO85110.1"/>
    </source>
</evidence>
<keyword evidence="2 5" id="KW-0812">Transmembrane</keyword>
<keyword evidence="4 5" id="KW-0472">Membrane</keyword>
<feature type="transmembrane region" description="Helical" evidence="5">
    <location>
        <begin position="243"/>
        <end position="271"/>
    </location>
</feature>
<dbReference type="InParanoid" id="E3NQK0"/>
<proteinExistence type="predicted"/>
<dbReference type="InterPro" id="IPR051068">
    <property type="entry name" value="MFS_Domain-Containing_Protein"/>
</dbReference>
<dbReference type="Gene3D" id="1.20.1250.20">
    <property type="entry name" value="MFS general substrate transporter like domains"/>
    <property type="match status" value="1"/>
</dbReference>
<evidence type="ECO:0000256" key="2">
    <source>
        <dbReference type="ARBA" id="ARBA00022692"/>
    </source>
</evidence>
<accession>E3NQK0</accession>
<evidence type="ECO:0000256" key="3">
    <source>
        <dbReference type="ARBA" id="ARBA00022989"/>
    </source>
</evidence>
<dbReference type="PANTHER" id="PTHR23510">
    <property type="entry name" value="INNER MEMBRANE TRANSPORT PROTEIN YAJR"/>
    <property type="match status" value="1"/>
</dbReference>
<protein>
    <submittedName>
        <fullName evidence="6">Uncharacterized protein</fullName>
    </submittedName>
</protein>
<feature type="transmembrane region" description="Helical" evidence="5">
    <location>
        <begin position="186"/>
        <end position="204"/>
    </location>
</feature>
<feature type="transmembrane region" description="Helical" evidence="5">
    <location>
        <begin position="141"/>
        <end position="166"/>
    </location>
</feature>
<gene>
    <name evidence="6" type="ORF">CRE_03552</name>
</gene>
<dbReference type="HOGENOM" id="CLU_027024_0_0_1"/>
<name>E3NQK0_CAERE</name>
<keyword evidence="3 5" id="KW-1133">Transmembrane helix</keyword>
<dbReference type="eggNOG" id="KOG2325">
    <property type="taxonomic scope" value="Eukaryota"/>
</dbReference>
<keyword evidence="7" id="KW-1185">Reference proteome</keyword>
<evidence type="ECO:0000256" key="4">
    <source>
        <dbReference type="ARBA" id="ARBA00023136"/>
    </source>
</evidence>
<sequence>MINPEGFELFEQDVSQEESTSMSTQEKSNWRLIIVTGVVSCLIAVENSVLGMGEWPYMKEVRLYPMIVSRLIALLACAIYLSVEYFTSDKRYVLMSVYVLIGISNSKSSTEKTFESLILGACTILRGYIVMISSSQDRPRAFAIIGLSVITAIVVGPTLQLIFSGIAYPGIEVFPGIRFHVYSVPIWFSLILSAITTVIIWVYMTDVHRVSSNDDEESSKFISLKKLRENYEGLKNSNLKWKLIAVCLTVKISVTFLSALLGSIMSIIFMVQYGWTGTETVRYGATLMIAFGVLSCSVLILYIFCRLGEIIPQTYVFLACTICVGSYFIITYPFAFTSQPLAPYNETTHAGCNPSEYSWCDTTLAVDPLFFLTATVLIFAPSLPMMGTALDTVYSKVLGDIDQNIAQGCMTIMDDVIFMITPVLTTSIFAIFGVGPLWIMEAALFLGMAALWTFNLKALREVE</sequence>
<dbReference type="OrthoDB" id="5794641at2759"/>
<dbReference type="InterPro" id="IPR036259">
    <property type="entry name" value="MFS_trans_sf"/>
</dbReference>
<feature type="transmembrane region" description="Helical" evidence="5">
    <location>
        <begin position="63"/>
        <end position="83"/>
    </location>
</feature>
<feature type="transmembrane region" description="Helical" evidence="5">
    <location>
        <begin position="30"/>
        <end position="51"/>
    </location>
</feature>
<comment type="subcellular location">
    <subcellularLocation>
        <location evidence="1">Membrane</location>
        <topology evidence="1">Multi-pass membrane protein</topology>
    </subcellularLocation>
</comment>
<evidence type="ECO:0000256" key="1">
    <source>
        <dbReference type="ARBA" id="ARBA00004141"/>
    </source>
</evidence>
<feature type="transmembrane region" description="Helical" evidence="5">
    <location>
        <begin position="283"/>
        <end position="304"/>
    </location>
</feature>
<dbReference type="FunCoup" id="E3NQK0">
    <property type="interactions" value="9"/>
</dbReference>
<reference evidence="6" key="1">
    <citation type="submission" date="2007-07" db="EMBL/GenBank/DDBJ databases">
        <title>PCAP assembly of the Caenorhabditis remanei genome.</title>
        <authorList>
            <consortium name="The Caenorhabditis remanei Sequencing Consortium"/>
            <person name="Wilson R.K."/>
        </authorList>
    </citation>
    <scope>NUCLEOTIDE SEQUENCE [LARGE SCALE GENOMIC DNA]</scope>
    <source>
        <strain evidence="6">PB4641</strain>
    </source>
</reference>